<comment type="similarity">
    <text evidence="1">Belongs to the protein kinase superfamily. ADCK protein kinase family.</text>
</comment>
<dbReference type="GO" id="GO:0005743">
    <property type="term" value="C:mitochondrial inner membrane"/>
    <property type="evidence" value="ECO:0007669"/>
    <property type="project" value="TreeGrafter"/>
</dbReference>
<organism evidence="3 4">
    <name type="scientific">Caerostris extrusa</name>
    <name type="common">Bark spider</name>
    <name type="synonym">Caerostris bankana</name>
    <dbReference type="NCBI Taxonomy" id="172846"/>
    <lineage>
        <taxon>Eukaryota</taxon>
        <taxon>Metazoa</taxon>
        <taxon>Ecdysozoa</taxon>
        <taxon>Arthropoda</taxon>
        <taxon>Chelicerata</taxon>
        <taxon>Arachnida</taxon>
        <taxon>Araneae</taxon>
        <taxon>Araneomorphae</taxon>
        <taxon>Entelegynae</taxon>
        <taxon>Araneoidea</taxon>
        <taxon>Araneidae</taxon>
        <taxon>Caerostris</taxon>
    </lineage>
</organism>
<evidence type="ECO:0000259" key="2">
    <source>
        <dbReference type="Pfam" id="PF03109"/>
    </source>
</evidence>
<accession>A0AAV4NXK8</accession>
<protein>
    <submittedName>
        <fullName evidence="3">AarF domain-containing protein kinase 1</fullName>
    </submittedName>
</protein>
<proteinExistence type="inferred from homology"/>
<dbReference type="InterPro" id="IPR004147">
    <property type="entry name" value="ABC1_dom"/>
</dbReference>
<evidence type="ECO:0000313" key="3">
    <source>
        <dbReference type="EMBL" id="GIX89627.1"/>
    </source>
</evidence>
<evidence type="ECO:0000313" key="4">
    <source>
        <dbReference type="Proteomes" id="UP001054945"/>
    </source>
</evidence>
<comment type="caution">
    <text evidence="3">The sequence shown here is derived from an EMBL/GenBank/DDBJ whole genome shotgun (WGS) entry which is preliminary data.</text>
</comment>
<dbReference type="Proteomes" id="UP001054945">
    <property type="component" value="Unassembled WGS sequence"/>
</dbReference>
<dbReference type="SUPFAM" id="SSF56112">
    <property type="entry name" value="Protein kinase-like (PK-like)"/>
    <property type="match status" value="1"/>
</dbReference>
<gene>
    <name evidence="3" type="primary">ADCK1</name>
    <name evidence="3" type="ORF">CEXT_420771</name>
</gene>
<dbReference type="GO" id="GO:0055088">
    <property type="term" value="P:lipid homeostasis"/>
    <property type="evidence" value="ECO:0007669"/>
    <property type="project" value="TreeGrafter"/>
</dbReference>
<keyword evidence="3" id="KW-0808">Transferase</keyword>
<dbReference type="AlphaFoldDB" id="A0AAV4NXK8"/>
<dbReference type="InterPro" id="IPR051130">
    <property type="entry name" value="Mito_struct-func_regulator"/>
</dbReference>
<dbReference type="Gene3D" id="1.10.510.10">
    <property type="entry name" value="Transferase(Phosphotransferase) domain 1"/>
    <property type="match status" value="1"/>
</dbReference>
<dbReference type="PANTHER" id="PTHR43173">
    <property type="entry name" value="ABC1 FAMILY PROTEIN"/>
    <property type="match status" value="1"/>
</dbReference>
<sequence length="520" mass="59362">MGIKAVNWAIPYIKFRLEQMFRRVLRWTVATSVVGLTAVSLHKNRWEVSTIGFLRFGRAAVTVGKIAVDYKLSLKGLDVNTEEYEILKSEVHFRSARKLLNLCCENGGAFIKVGQHIGALNYLLPFEYVSTLKVLHHNAPKALIEDVLHVVKEDLGNEASEIFKTFEVEPIGAASLAQVHLATLQDDTQVAVKVQHRNVQAHARVDMATMELLVNIVAWLFPEFTFMWLAEETKRNLPLELDFIHEGQNAERVGKMFSSLPWLKVPKIFWDFSTKRVLTMEYCEGGQVDDNQYIKEHKISAPEISRKLGELYSQMIFVNGYVHCDPHPGNILVRKDQNSKEDLTDQFRVNYCNMWLALMKADVKSVEHWGRKLGVGELYGLLACMITARSWTAVTKGIEKHNLSTEEKQEIRSNAANYLPEITAVLSRVPREMLLVFKTNDLLRGIEGSLGVKGAAGSFIAMSKCCVKALYNEQLKHCHSYFGALKLHFTKSMAYTRIFLYQYFLWFMNLRIFSKLSTLN</sequence>
<dbReference type="InterPro" id="IPR045307">
    <property type="entry name" value="ADCK1_dom"/>
</dbReference>
<dbReference type="InterPro" id="IPR011009">
    <property type="entry name" value="Kinase-like_dom_sf"/>
</dbReference>
<dbReference type="PANTHER" id="PTHR43173:SF19">
    <property type="entry name" value="AARF DOMAIN-CONTAINING PROTEIN KINASE 1"/>
    <property type="match status" value="1"/>
</dbReference>
<dbReference type="GO" id="GO:0016301">
    <property type="term" value="F:kinase activity"/>
    <property type="evidence" value="ECO:0007669"/>
    <property type="project" value="UniProtKB-KW"/>
</dbReference>
<name>A0AAV4NXK8_CAEEX</name>
<dbReference type="Pfam" id="PF03109">
    <property type="entry name" value="ABC1"/>
    <property type="match status" value="1"/>
</dbReference>
<dbReference type="CDD" id="cd13969">
    <property type="entry name" value="ADCK1-like"/>
    <property type="match status" value="1"/>
</dbReference>
<reference evidence="3 4" key="1">
    <citation type="submission" date="2021-06" db="EMBL/GenBank/DDBJ databases">
        <title>Caerostris extrusa draft genome.</title>
        <authorList>
            <person name="Kono N."/>
            <person name="Arakawa K."/>
        </authorList>
    </citation>
    <scope>NUCLEOTIDE SEQUENCE [LARGE SCALE GENOMIC DNA]</scope>
</reference>
<feature type="domain" description="ABC1 atypical kinase-like" evidence="2">
    <location>
        <begin position="135"/>
        <end position="367"/>
    </location>
</feature>
<evidence type="ECO:0000256" key="1">
    <source>
        <dbReference type="ARBA" id="ARBA00009670"/>
    </source>
</evidence>
<dbReference type="GO" id="GO:0007005">
    <property type="term" value="P:mitochondrion organization"/>
    <property type="evidence" value="ECO:0007669"/>
    <property type="project" value="TreeGrafter"/>
</dbReference>
<keyword evidence="3" id="KW-0418">Kinase</keyword>
<keyword evidence="4" id="KW-1185">Reference proteome</keyword>
<dbReference type="EMBL" id="BPLR01021445">
    <property type="protein sequence ID" value="GIX89627.1"/>
    <property type="molecule type" value="Genomic_DNA"/>
</dbReference>